<name>A0ACC2TW00_9FUNG</name>
<comment type="caution">
    <text evidence="1">The sequence shown here is derived from an EMBL/GenBank/DDBJ whole genome shotgun (WGS) entry which is preliminary data.</text>
</comment>
<accession>A0ACC2TW00</accession>
<sequence length="80" mass="8963">MSHLGKVKARLLRSKNHAAKRQDTLELAKVGQVQELKSRVELTKDFDTMLLEGFPTLDNFDYDMTLRVSLTPEVAGGISC</sequence>
<keyword evidence="2" id="KW-1185">Reference proteome</keyword>
<dbReference type="EMBL" id="QTSX02002145">
    <property type="protein sequence ID" value="KAJ9078536.1"/>
    <property type="molecule type" value="Genomic_DNA"/>
</dbReference>
<organism evidence="1 2">
    <name type="scientific">Entomophthora muscae</name>
    <dbReference type="NCBI Taxonomy" id="34485"/>
    <lineage>
        <taxon>Eukaryota</taxon>
        <taxon>Fungi</taxon>
        <taxon>Fungi incertae sedis</taxon>
        <taxon>Zoopagomycota</taxon>
        <taxon>Entomophthoromycotina</taxon>
        <taxon>Entomophthoromycetes</taxon>
        <taxon>Entomophthorales</taxon>
        <taxon>Entomophthoraceae</taxon>
        <taxon>Entomophthora</taxon>
    </lineage>
</organism>
<reference evidence="1" key="1">
    <citation type="submission" date="2022-04" db="EMBL/GenBank/DDBJ databases">
        <title>Genome of the entomopathogenic fungus Entomophthora muscae.</title>
        <authorList>
            <person name="Elya C."/>
            <person name="Lovett B.R."/>
            <person name="Lee E."/>
            <person name="Macias A.M."/>
            <person name="Hajek A.E."/>
            <person name="De Bivort B.L."/>
            <person name="Kasson M.T."/>
            <person name="De Fine Licht H.H."/>
            <person name="Stajich J.E."/>
        </authorList>
    </citation>
    <scope>NUCLEOTIDE SEQUENCE</scope>
    <source>
        <strain evidence="1">Berkeley</strain>
    </source>
</reference>
<evidence type="ECO:0000313" key="1">
    <source>
        <dbReference type="EMBL" id="KAJ9078536.1"/>
    </source>
</evidence>
<proteinExistence type="predicted"/>
<gene>
    <name evidence="1" type="ORF">DSO57_1005682</name>
</gene>
<protein>
    <submittedName>
        <fullName evidence="1">Uncharacterized protein</fullName>
    </submittedName>
</protein>
<dbReference type="Proteomes" id="UP001165960">
    <property type="component" value="Unassembled WGS sequence"/>
</dbReference>
<evidence type="ECO:0000313" key="2">
    <source>
        <dbReference type="Proteomes" id="UP001165960"/>
    </source>
</evidence>